<protein>
    <submittedName>
        <fullName evidence="1">Uncharacterized protein</fullName>
    </submittedName>
</protein>
<sequence>MADLPSDFFTLRLEGSFVVTGASRGVGGRCIAPAFGKAGVRGIVLTATNLENLRATEENLNRQYPPVQTLVVSADTTDEAAVANLFEQVKSRFGHADILVNNAGVSSGGGSLDQENSNAWWRNFEVNVKGSFLVAKYFLQQLPTPSTSANIVNVVSNAAWEVFPTLSGYSISKLALLQLGAHLAAGYPEVTTTSLHPGFVHTDMLPDFFLHIRQSSAELAGGVSVWLCTERARFLNGRLMIAEWDVDELLQKQSEIEREGILRVDILDKFGPEQFQ</sequence>
<keyword evidence="2" id="KW-1185">Reference proteome</keyword>
<accession>A0ACC1NG88</accession>
<gene>
    <name evidence="1" type="ORF">NQ176_g4104</name>
</gene>
<evidence type="ECO:0000313" key="2">
    <source>
        <dbReference type="Proteomes" id="UP001143910"/>
    </source>
</evidence>
<comment type="caution">
    <text evidence="1">The sequence shown here is derived from an EMBL/GenBank/DDBJ whole genome shotgun (WGS) entry which is preliminary data.</text>
</comment>
<organism evidence="1 2">
    <name type="scientific">Zarea fungicola</name>
    <dbReference type="NCBI Taxonomy" id="93591"/>
    <lineage>
        <taxon>Eukaryota</taxon>
        <taxon>Fungi</taxon>
        <taxon>Dikarya</taxon>
        <taxon>Ascomycota</taxon>
        <taxon>Pezizomycotina</taxon>
        <taxon>Sordariomycetes</taxon>
        <taxon>Hypocreomycetidae</taxon>
        <taxon>Hypocreales</taxon>
        <taxon>Cordycipitaceae</taxon>
        <taxon>Zarea</taxon>
    </lineage>
</organism>
<evidence type="ECO:0000313" key="1">
    <source>
        <dbReference type="EMBL" id="KAJ2977912.1"/>
    </source>
</evidence>
<dbReference type="Proteomes" id="UP001143910">
    <property type="component" value="Unassembled WGS sequence"/>
</dbReference>
<name>A0ACC1NG88_9HYPO</name>
<reference evidence="1" key="1">
    <citation type="submission" date="2022-08" db="EMBL/GenBank/DDBJ databases">
        <title>Genome Sequence of Lecanicillium fungicola.</title>
        <authorList>
            <person name="Buettner E."/>
        </authorList>
    </citation>
    <scope>NUCLEOTIDE SEQUENCE</scope>
    <source>
        <strain evidence="1">Babe33</strain>
    </source>
</reference>
<proteinExistence type="predicted"/>
<dbReference type="EMBL" id="JANJQO010000426">
    <property type="protein sequence ID" value="KAJ2977912.1"/>
    <property type="molecule type" value="Genomic_DNA"/>
</dbReference>